<organism evidence="3 4">
    <name type="scientific">Bimuria novae-zelandiae CBS 107.79</name>
    <dbReference type="NCBI Taxonomy" id="1447943"/>
    <lineage>
        <taxon>Eukaryota</taxon>
        <taxon>Fungi</taxon>
        <taxon>Dikarya</taxon>
        <taxon>Ascomycota</taxon>
        <taxon>Pezizomycotina</taxon>
        <taxon>Dothideomycetes</taxon>
        <taxon>Pleosporomycetidae</taxon>
        <taxon>Pleosporales</taxon>
        <taxon>Massarineae</taxon>
        <taxon>Didymosphaeriaceae</taxon>
        <taxon>Bimuria</taxon>
    </lineage>
</organism>
<evidence type="ECO:0008006" key="5">
    <source>
        <dbReference type="Google" id="ProtNLM"/>
    </source>
</evidence>
<accession>A0A6A5UMF5</accession>
<feature type="region of interest" description="Disordered" evidence="2">
    <location>
        <begin position="470"/>
        <end position="502"/>
    </location>
</feature>
<dbReference type="Proteomes" id="UP000800036">
    <property type="component" value="Unassembled WGS sequence"/>
</dbReference>
<dbReference type="OrthoDB" id="5342758at2759"/>
<proteinExistence type="predicted"/>
<evidence type="ECO:0000256" key="1">
    <source>
        <dbReference type="SAM" id="Coils"/>
    </source>
</evidence>
<keyword evidence="4" id="KW-1185">Reference proteome</keyword>
<name>A0A6A5UMF5_9PLEO</name>
<feature type="compositionally biased region" description="Low complexity" evidence="2">
    <location>
        <begin position="117"/>
        <end position="131"/>
    </location>
</feature>
<keyword evidence="1" id="KW-0175">Coiled coil</keyword>
<dbReference type="EMBL" id="ML976770">
    <property type="protein sequence ID" value="KAF1965099.1"/>
    <property type="molecule type" value="Genomic_DNA"/>
</dbReference>
<sequence length="502" mass="56567">MSLLESVLGTISPSRFRDSFEDPRAPQHELPLYHSLSSSRSPSQTPRIPPPITSTVLWSVPPTHIKPAARVPDDLLALQRRARHLEKQLQDLLDAQADGLMSGLAGNDSNIPDDLASTGSTTPTVSSVHSSNRSADDEDHAHSVPRKKKVGLAAARKGIYKRIQELASVKADELNFLDEALNDLNAIVGKTDTWTKKRTRLENKIREIEESDRGAERTQALHTEASNLEQEIRQREEELAVLKARHRRVLQELENGENTVEARLSSYKASLTLLDKDVANFLAKKPDMSHVALSTSSYLSLPPRRRTLDMAHEYWTDEHTRFIKKCEEVDMERAALDEGAVLWNDVVKRIVTFETCLQDMLQQKPRALSPPKVLEKMDATIKYLEEQIDFVKERDWNLLVIAINAEHEAFRQGKDMLEEALGMKKSRKGKEKAVDSLVDTNGALESEEEEASRSAIRIPKETPKLAVVEPKPSFFDTDSEDPDPELMISHHDTDDDEVAFTK</sequence>
<gene>
    <name evidence="3" type="ORF">BU23DRAFT_36171</name>
</gene>
<evidence type="ECO:0000313" key="3">
    <source>
        <dbReference type="EMBL" id="KAF1965099.1"/>
    </source>
</evidence>
<feature type="region of interest" description="Disordered" evidence="2">
    <location>
        <begin position="104"/>
        <end position="149"/>
    </location>
</feature>
<dbReference type="AlphaFoldDB" id="A0A6A5UMF5"/>
<feature type="coiled-coil region" evidence="1">
    <location>
        <begin position="191"/>
        <end position="259"/>
    </location>
</feature>
<feature type="region of interest" description="Disordered" evidence="2">
    <location>
        <begin position="431"/>
        <end position="457"/>
    </location>
</feature>
<evidence type="ECO:0000313" key="4">
    <source>
        <dbReference type="Proteomes" id="UP000800036"/>
    </source>
</evidence>
<protein>
    <recommendedName>
        <fullName evidence="5">Autophagy-related protein 28</fullName>
    </recommendedName>
</protein>
<evidence type="ECO:0000256" key="2">
    <source>
        <dbReference type="SAM" id="MobiDB-lite"/>
    </source>
</evidence>
<reference evidence="3" key="1">
    <citation type="journal article" date="2020" name="Stud. Mycol.">
        <title>101 Dothideomycetes genomes: a test case for predicting lifestyles and emergence of pathogens.</title>
        <authorList>
            <person name="Haridas S."/>
            <person name="Albert R."/>
            <person name="Binder M."/>
            <person name="Bloem J."/>
            <person name="Labutti K."/>
            <person name="Salamov A."/>
            <person name="Andreopoulos B."/>
            <person name="Baker S."/>
            <person name="Barry K."/>
            <person name="Bills G."/>
            <person name="Bluhm B."/>
            <person name="Cannon C."/>
            <person name="Castanera R."/>
            <person name="Culley D."/>
            <person name="Daum C."/>
            <person name="Ezra D."/>
            <person name="Gonzalez J."/>
            <person name="Henrissat B."/>
            <person name="Kuo A."/>
            <person name="Liang C."/>
            <person name="Lipzen A."/>
            <person name="Lutzoni F."/>
            <person name="Magnuson J."/>
            <person name="Mondo S."/>
            <person name="Nolan M."/>
            <person name="Ohm R."/>
            <person name="Pangilinan J."/>
            <person name="Park H.-J."/>
            <person name="Ramirez L."/>
            <person name="Alfaro M."/>
            <person name="Sun H."/>
            <person name="Tritt A."/>
            <person name="Yoshinaga Y."/>
            <person name="Zwiers L.-H."/>
            <person name="Turgeon B."/>
            <person name="Goodwin S."/>
            <person name="Spatafora J."/>
            <person name="Crous P."/>
            <person name="Grigoriev I."/>
        </authorList>
    </citation>
    <scope>NUCLEOTIDE SEQUENCE</scope>
    <source>
        <strain evidence="3">CBS 107.79</strain>
    </source>
</reference>